<evidence type="ECO:0000313" key="2">
    <source>
        <dbReference type="EMBL" id="SIQ18327.1"/>
    </source>
</evidence>
<keyword evidence="1" id="KW-0812">Transmembrane</keyword>
<reference evidence="2 3" key="1">
    <citation type="submission" date="2017-01" db="EMBL/GenBank/DDBJ databases">
        <authorList>
            <person name="Varghese N."/>
            <person name="Submissions S."/>
        </authorList>
    </citation>
    <scope>NUCLEOTIDE SEQUENCE [LARGE SCALE GENOMIC DNA]</scope>
    <source>
        <strain evidence="2 3">ATCC 35905</strain>
    </source>
</reference>
<feature type="transmembrane region" description="Helical" evidence="1">
    <location>
        <begin position="12"/>
        <end position="31"/>
    </location>
</feature>
<dbReference type="InterPro" id="IPR011990">
    <property type="entry name" value="TPR-like_helical_dom_sf"/>
</dbReference>
<dbReference type="SUPFAM" id="SSF81901">
    <property type="entry name" value="HCP-like"/>
    <property type="match status" value="1"/>
</dbReference>
<dbReference type="OrthoDB" id="8235393at2"/>
<keyword evidence="1" id="KW-0472">Membrane</keyword>
<proteinExistence type="predicted"/>
<protein>
    <recommendedName>
        <fullName evidence="4">Sel1 repeat family protein</fullName>
    </recommendedName>
</protein>
<dbReference type="RefSeq" id="WP_029313003.1">
    <property type="nucleotide sequence ID" value="NZ_FTNE01000002.1"/>
</dbReference>
<gene>
    <name evidence="2" type="ORF">SAMN05421828_102128</name>
</gene>
<dbReference type="Gene3D" id="1.25.40.10">
    <property type="entry name" value="Tetratricopeptide repeat domain"/>
    <property type="match status" value="1"/>
</dbReference>
<dbReference type="AlphaFoldDB" id="A0A8G2CI28"/>
<comment type="caution">
    <text evidence="2">The sequence shown here is derived from an EMBL/GenBank/DDBJ whole genome shotgun (WGS) entry which is preliminary data.</text>
</comment>
<dbReference type="EMBL" id="FTNE01000002">
    <property type="protein sequence ID" value="SIQ18327.1"/>
    <property type="molecule type" value="Genomic_DNA"/>
</dbReference>
<name>A0A8G2CI28_ACIRU</name>
<evidence type="ECO:0000313" key="3">
    <source>
        <dbReference type="Proteomes" id="UP000186308"/>
    </source>
</evidence>
<accession>A0A8G2CI28</accession>
<sequence length="384" mass="40143">MKPATTRADRIFYALVGLWCLMIAGIAVVSGRHGPAGLPKPYPVAVWHRSALYAPDVSGKQALAMAHSPDARTRALADVFIAAQQVYGYRHAIPADRTTGLATLASRCAAGDDRVVRVAACTSLGDIRLFGAGSDRTVVDLAAAQRAYAAAIAAGSARSAAQAAVLLQLHPKVAVLPVLSAAAAGALSSAAAAPTAGSLRDALYHVSALRGYHRGCFAYAVLLIRHSARLKSTDPALAAKLHGEGERWIMTAATLPYPSATAERFLGDAWLEGFWNLTPSDREAAVWYTRAMHDGSARAAFQLARLYALGKIVPDGPPTAPVRAIAAAELAAQMTKKGTGLHHRASALAVAVATDQSSGVGDEAAKYGATLFRTYPRLSFALND</sequence>
<dbReference type="Proteomes" id="UP000186308">
    <property type="component" value="Unassembled WGS sequence"/>
</dbReference>
<evidence type="ECO:0000256" key="1">
    <source>
        <dbReference type="SAM" id="Phobius"/>
    </source>
</evidence>
<organism evidence="2 3">
    <name type="scientific">Acidiphilium rubrum</name>
    <dbReference type="NCBI Taxonomy" id="526"/>
    <lineage>
        <taxon>Bacteria</taxon>
        <taxon>Pseudomonadati</taxon>
        <taxon>Pseudomonadota</taxon>
        <taxon>Alphaproteobacteria</taxon>
        <taxon>Acetobacterales</taxon>
        <taxon>Acidocellaceae</taxon>
        <taxon>Acidiphilium</taxon>
    </lineage>
</organism>
<evidence type="ECO:0008006" key="4">
    <source>
        <dbReference type="Google" id="ProtNLM"/>
    </source>
</evidence>
<keyword evidence="3" id="KW-1185">Reference proteome</keyword>
<keyword evidence="1" id="KW-1133">Transmembrane helix</keyword>